<sequence>MTQAANQGDHQGAGQDAGQPGAWVHFAEQRGNLAGLQAQARTWAALPGFLGAEVLHSPDQAGEGGELYLLVTRWQGAVPPLELPAGAKGWAFAVLPQAAPSQPAQGAQP</sequence>
<gene>
    <name evidence="2" type="ordered locus">Deipr_0480</name>
</gene>
<evidence type="ECO:0008006" key="4">
    <source>
        <dbReference type="Google" id="ProtNLM"/>
    </source>
</evidence>
<protein>
    <recommendedName>
        <fullName evidence="4">Antibiotic biosynthesis monooxygenase</fullName>
    </recommendedName>
</protein>
<dbReference type="RefSeq" id="WP_013614257.1">
    <property type="nucleotide sequence ID" value="NC_015161.1"/>
</dbReference>
<reference evidence="3" key="1">
    <citation type="submission" date="2011-02" db="EMBL/GenBank/DDBJ databases">
        <title>The complete sequence of chromosome of Deinococcus proteolyticus DSM 20540.</title>
        <authorList>
            <consortium name="US DOE Joint Genome Institute (JGI-PGF)"/>
            <person name="Lucas S."/>
            <person name="Copeland A."/>
            <person name="Lapidus A."/>
            <person name="Bruce D."/>
            <person name="Goodwin L."/>
            <person name="Pitluck S."/>
            <person name="Kyrpides N."/>
            <person name="Mavromatis K."/>
            <person name="Pagani I."/>
            <person name="Ivanova N."/>
            <person name="Ovchinnikova G."/>
            <person name="Zeytun A."/>
            <person name="Detter J.C."/>
            <person name="Han C."/>
            <person name="Land M."/>
            <person name="Hauser L."/>
            <person name="Markowitz V."/>
            <person name="Cheng J.-F."/>
            <person name="Hugenholtz P."/>
            <person name="Woyke T."/>
            <person name="Wu D."/>
            <person name="Pukall R."/>
            <person name="Steenblock K."/>
            <person name="Brambilla E."/>
            <person name="Klenk H.-P."/>
            <person name="Eisen J.A."/>
        </authorList>
    </citation>
    <scope>NUCLEOTIDE SEQUENCE [LARGE SCALE GENOMIC DNA]</scope>
    <source>
        <strain evidence="3">ATCC 35074 / DSM 20540 / JCM 6276 / NBRC 101906 / NCIMB 13154 / VKM Ac-1939 / CCM 2703 / MRP</strain>
    </source>
</reference>
<evidence type="ECO:0000313" key="3">
    <source>
        <dbReference type="Proteomes" id="UP000007718"/>
    </source>
</evidence>
<dbReference type="EMBL" id="CP002536">
    <property type="protein sequence ID" value="ADY25648.1"/>
    <property type="molecule type" value="Genomic_DNA"/>
</dbReference>
<evidence type="ECO:0000256" key="1">
    <source>
        <dbReference type="SAM" id="MobiDB-lite"/>
    </source>
</evidence>
<name>F0RK89_DEIPM</name>
<evidence type="ECO:0000313" key="2">
    <source>
        <dbReference type="EMBL" id="ADY25648.1"/>
    </source>
</evidence>
<dbReference type="KEGG" id="dpt:Deipr_0480"/>
<dbReference type="HOGENOM" id="CLU_2179522_0_0_0"/>
<dbReference type="AlphaFoldDB" id="F0RK89"/>
<reference evidence="2 3" key="2">
    <citation type="journal article" date="2012" name="Stand. Genomic Sci.">
        <title>Complete genome sequence of the orange-red pigmented, radioresistant Deinococcus proteolyticus type strain (MRP(T)).</title>
        <authorList>
            <person name="Copeland A."/>
            <person name="Zeytun A."/>
            <person name="Yassawong M."/>
            <person name="Nolan M."/>
            <person name="Lucas S."/>
            <person name="Hammon N."/>
            <person name="Deshpande S."/>
            <person name="Cheng J.F."/>
            <person name="Han C."/>
            <person name="Tapia R."/>
            <person name="Goodwin L.A."/>
            <person name="Pitluck S."/>
            <person name="Mavromatis K."/>
            <person name="Liolios K."/>
            <person name="Pagani I."/>
            <person name="Ivanova N."/>
            <person name="Mikhailova N."/>
            <person name="Pati A."/>
            <person name="Chen A."/>
            <person name="Palaniappan K."/>
            <person name="Land M."/>
            <person name="Hauser L."/>
            <person name="Jeffries C.D."/>
            <person name="Brambilla E.M."/>
            <person name="Rohde M."/>
            <person name="Sikorski J."/>
            <person name="Pukall R."/>
            <person name="Goker M."/>
            <person name="Detter J.C."/>
            <person name="Woyke T."/>
            <person name="Bristow J."/>
            <person name="Eisen J.A."/>
            <person name="Markowitz V."/>
            <person name="Hugenholtz P."/>
            <person name="Kyrpides N.C."/>
            <person name="Klenk H.P."/>
            <person name="Lapidus A."/>
        </authorList>
    </citation>
    <scope>NUCLEOTIDE SEQUENCE [LARGE SCALE GENOMIC DNA]</scope>
    <source>
        <strain evidence="3">ATCC 35074 / DSM 20540 / JCM 6276 / NBRC 101906 / NCIMB 13154 / VKM Ac-1939 / CCM 2703 / MRP</strain>
    </source>
</reference>
<proteinExistence type="predicted"/>
<organism evidence="2 3">
    <name type="scientific">Deinococcus proteolyticus (strain ATCC 35074 / DSM 20540 / JCM 6276 / NBRC 101906 / NCIMB 13154 / VKM Ac-1939 / CCM 2703 / MRP)</name>
    <dbReference type="NCBI Taxonomy" id="693977"/>
    <lineage>
        <taxon>Bacteria</taxon>
        <taxon>Thermotogati</taxon>
        <taxon>Deinococcota</taxon>
        <taxon>Deinococci</taxon>
        <taxon>Deinococcales</taxon>
        <taxon>Deinococcaceae</taxon>
        <taxon>Deinococcus</taxon>
    </lineage>
</organism>
<accession>F0RK89</accession>
<feature type="region of interest" description="Disordered" evidence="1">
    <location>
        <begin position="1"/>
        <end position="22"/>
    </location>
</feature>
<keyword evidence="3" id="KW-1185">Reference proteome</keyword>
<dbReference type="Proteomes" id="UP000007718">
    <property type="component" value="Chromosome"/>
</dbReference>